<sequence>MELYILSALIVAVFLIYIYYDKLQVYNPFIKEFYLSKERVINYAASFNDRNLEFANYLEVLLKENFKKEALFKLNVVEVSTNSDAIVQTINNNTDFGVATEFELYNNDLSKLGYISSLYDAHFMVLSTNSNATFMDFNEIENNRKCRVCIGLPNSMNNIFSRKIIALCGINIDNVVLYEVDDETLIKEYGNSITVALFVSSYTNEIIKTLCNNVESHFIPIKMLNDGNLYSKTNNEKQIYTNNPYMHKSLISYQDAVLNFPKLTRLNERQNYISSVKTRYVLFSNINIDPQISYYVINTIATYIEMLKNENYLEGDTIMDLSFTLLNMQIDKGVRRFYIEKNIIIESTTIPECIRFNKNTKCPKTLELTGRLVDINVFNV</sequence>
<dbReference type="Gene3D" id="3.40.190.10">
    <property type="entry name" value="Periplasmic binding protein-like II"/>
    <property type="match status" value="2"/>
</dbReference>
<dbReference type="AlphaFoldDB" id="A0A6C0J1W2"/>
<name>A0A6C0J1W2_9ZZZZ</name>
<accession>A0A6C0J1W2</accession>
<keyword evidence="1" id="KW-0472">Membrane</keyword>
<proteinExistence type="predicted"/>
<dbReference type="EMBL" id="MN740312">
    <property type="protein sequence ID" value="QHT99648.1"/>
    <property type="molecule type" value="Genomic_DNA"/>
</dbReference>
<reference evidence="2" key="1">
    <citation type="journal article" date="2020" name="Nature">
        <title>Giant virus diversity and host interactions through global metagenomics.</title>
        <authorList>
            <person name="Schulz F."/>
            <person name="Roux S."/>
            <person name="Paez-Espino D."/>
            <person name="Jungbluth S."/>
            <person name="Walsh D.A."/>
            <person name="Denef V.J."/>
            <person name="McMahon K.D."/>
            <person name="Konstantinidis K.T."/>
            <person name="Eloe-Fadrosh E.A."/>
            <person name="Kyrpides N.C."/>
            <person name="Woyke T."/>
        </authorList>
    </citation>
    <scope>NUCLEOTIDE SEQUENCE</scope>
    <source>
        <strain evidence="2">GVMAG-M-3300025727-45</strain>
    </source>
</reference>
<keyword evidence="1" id="KW-0812">Transmembrane</keyword>
<evidence type="ECO:0000256" key="1">
    <source>
        <dbReference type="SAM" id="Phobius"/>
    </source>
</evidence>
<evidence type="ECO:0000313" key="2">
    <source>
        <dbReference type="EMBL" id="QHT99648.1"/>
    </source>
</evidence>
<protein>
    <recommendedName>
        <fullName evidence="3">SsuA/THI5-like domain-containing protein</fullName>
    </recommendedName>
</protein>
<keyword evidence="1" id="KW-1133">Transmembrane helix</keyword>
<organism evidence="2">
    <name type="scientific">viral metagenome</name>
    <dbReference type="NCBI Taxonomy" id="1070528"/>
    <lineage>
        <taxon>unclassified sequences</taxon>
        <taxon>metagenomes</taxon>
        <taxon>organismal metagenomes</taxon>
    </lineage>
</organism>
<feature type="transmembrane region" description="Helical" evidence="1">
    <location>
        <begin position="5"/>
        <end position="20"/>
    </location>
</feature>
<evidence type="ECO:0008006" key="3">
    <source>
        <dbReference type="Google" id="ProtNLM"/>
    </source>
</evidence>